<dbReference type="eggNOG" id="COG4309">
    <property type="taxonomic scope" value="Bacteria"/>
</dbReference>
<name>F4H4Y5_CELFA</name>
<evidence type="ECO:0000313" key="3">
    <source>
        <dbReference type="EMBL" id="AEE45465.1"/>
    </source>
</evidence>
<organism evidence="3 4">
    <name type="scientific">Cellulomonas fimi (strain ATCC 484 / DSM 20113 / JCM 1341 / CCUG 24087 / LMG 16345 / NBRC 15513 / NCIMB 8980 / NCTC 7547 / NRS-133)</name>
    <dbReference type="NCBI Taxonomy" id="590998"/>
    <lineage>
        <taxon>Bacteria</taxon>
        <taxon>Bacillati</taxon>
        <taxon>Actinomycetota</taxon>
        <taxon>Actinomycetes</taxon>
        <taxon>Micrococcales</taxon>
        <taxon>Cellulomonadaceae</taxon>
        <taxon>Cellulomonas</taxon>
    </lineage>
</organism>
<reference evidence="3 4" key="1">
    <citation type="submission" date="2011-04" db="EMBL/GenBank/DDBJ databases">
        <title>Complete sequence of Cellulomonas fimi ATCC 484.</title>
        <authorList>
            <consortium name="US DOE Joint Genome Institute"/>
            <person name="Lucas S."/>
            <person name="Han J."/>
            <person name="Lapidus A."/>
            <person name="Cheng J.-F."/>
            <person name="Goodwin L."/>
            <person name="Pitluck S."/>
            <person name="Peters L."/>
            <person name="Chertkov O."/>
            <person name="Detter J.C."/>
            <person name="Han C."/>
            <person name="Tapia R."/>
            <person name="Land M."/>
            <person name="Hauser L."/>
            <person name="Kyrpides N."/>
            <person name="Ivanova N."/>
            <person name="Ovchinnikova G."/>
            <person name="Pagani I."/>
            <person name="Mead D."/>
            <person name="Brumm P."/>
            <person name="Woyke T."/>
        </authorList>
    </citation>
    <scope>NUCLEOTIDE SEQUENCE [LARGE SCALE GENOMIC DNA]</scope>
    <source>
        <strain evidence="4">ATCC 484 / DSM 20113 / JCM 1341 / NBRC 15513 / NCIMB 8980 / NCTC 7547</strain>
    </source>
</reference>
<keyword evidence="4" id="KW-1185">Reference proteome</keyword>
<evidence type="ECO:0000313" key="4">
    <source>
        <dbReference type="Proteomes" id="UP000008460"/>
    </source>
</evidence>
<dbReference type="HOGENOM" id="CLU_146484_0_2_11"/>
<dbReference type="Pfam" id="PF10006">
    <property type="entry name" value="DUF2249"/>
    <property type="match status" value="1"/>
</dbReference>
<feature type="domain" description="DUF2249" evidence="2">
    <location>
        <begin position="34"/>
        <end position="101"/>
    </location>
</feature>
<dbReference type="InterPro" id="IPR018720">
    <property type="entry name" value="DUF2249"/>
</dbReference>
<sequence>MAAENVEILTTAPATEPAGHSCGCGGHDDAADPVLDVRAIPHAIRHATVFGAFEAIAPGKSLILVAPHLPRPLLAQLAERATIETEVLVDGPEAWQVRITRVA</sequence>
<dbReference type="STRING" id="590998.Celf_1330"/>
<dbReference type="RefSeq" id="WP_013770491.1">
    <property type="nucleotide sequence ID" value="NC_015514.1"/>
</dbReference>
<dbReference type="KEGG" id="cfi:Celf_1330"/>
<gene>
    <name evidence="3" type="ordered locus">Celf_1330</name>
</gene>
<evidence type="ECO:0000256" key="1">
    <source>
        <dbReference type="SAM" id="MobiDB-lite"/>
    </source>
</evidence>
<dbReference type="Proteomes" id="UP000008460">
    <property type="component" value="Chromosome"/>
</dbReference>
<proteinExistence type="predicted"/>
<accession>F4H4Y5</accession>
<feature type="region of interest" description="Disordered" evidence="1">
    <location>
        <begin position="1"/>
        <end position="26"/>
    </location>
</feature>
<dbReference type="AlphaFoldDB" id="F4H4Y5"/>
<evidence type="ECO:0000259" key="2">
    <source>
        <dbReference type="Pfam" id="PF10006"/>
    </source>
</evidence>
<dbReference type="EMBL" id="CP002666">
    <property type="protein sequence ID" value="AEE45465.1"/>
    <property type="molecule type" value="Genomic_DNA"/>
</dbReference>
<protein>
    <recommendedName>
        <fullName evidence="2">DUF2249 domain-containing protein</fullName>
    </recommendedName>
</protein>